<evidence type="ECO:0000256" key="6">
    <source>
        <dbReference type="ARBA" id="ARBA00023285"/>
    </source>
</evidence>
<keyword evidence="13" id="KW-0732">Signal</keyword>
<dbReference type="SUPFAM" id="SSF88713">
    <property type="entry name" value="Glycoside hydrolase/deacetylase"/>
    <property type="match status" value="1"/>
</dbReference>
<comment type="catalytic activity">
    <reaction evidence="10">
        <text>[(1-&gt;4)-N-acetyl-beta-D-glucosaminyl](n) + n H2O = chitosan + n acetate</text>
        <dbReference type="Rhea" id="RHEA:10464"/>
        <dbReference type="Rhea" id="RHEA-COMP:9593"/>
        <dbReference type="Rhea" id="RHEA-COMP:9597"/>
        <dbReference type="ChEBI" id="CHEBI:15377"/>
        <dbReference type="ChEBI" id="CHEBI:17029"/>
        <dbReference type="ChEBI" id="CHEBI:30089"/>
        <dbReference type="ChEBI" id="CHEBI:57704"/>
        <dbReference type="EC" id="3.5.1.41"/>
    </reaction>
    <physiologicalReaction direction="left-to-right" evidence="10">
        <dbReference type="Rhea" id="RHEA:10465"/>
    </physiologicalReaction>
</comment>
<dbReference type="RefSeq" id="XP_025597004.1">
    <property type="nucleotide sequence ID" value="XM_025744286.1"/>
</dbReference>
<reference evidence="15 16" key="1">
    <citation type="journal article" date="2018" name="Mol. Biol. Evol.">
        <title>Broad Genomic Sampling Reveals a Smut Pathogenic Ancestry of the Fungal Clade Ustilaginomycotina.</title>
        <authorList>
            <person name="Kijpornyongpan T."/>
            <person name="Mondo S.J."/>
            <person name="Barry K."/>
            <person name="Sandor L."/>
            <person name="Lee J."/>
            <person name="Lipzen A."/>
            <person name="Pangilinan J."/>
            <person name="LaButti K."/>
            <person name="Hainaut M."/>
            <person name="Henrissat B."/>
            <person name="Grigoriev I.V."/>
            <person name="Spatafora J.W."/>
            <person name="Aime M.C."/>
        </authorList>
    </citation>
    <scope>NUCLEOTIDE SEQUENCE [LARGE SCALE GENOMIC DNA]</scope>
    <source>
        <strain evidence="15 16">MCA 4186</strain>
    </source>
</reference>
<dbReference type="GO" id="GO:0098552">
    <property type="term" value="C:side of membrane"/>
    <property type="evidence" value="ECO:0007669"/>
    <property type="project" value="UniProtKB-KW"/>
</dbReference>
<evidence type="ECO:0000313" key="16">
    <source>
        <dbReference type="Proteomes" id="UP000245946"/>
    </source>
</evidence>
<keyword evidence="7" id="KW-0449">Lipoprotein</keyword>
<dbReference type="InterPro" id="IPR011330">
    <property type="entry name" value="Glyco_hydro/deAcase_b/a-brl"/>
</dbReference>
<sequence>MFLSLRALVLVLSSLALCHAAALDGPSLERRDARPTRTQTNAAAAATILTPEEACVRYHLPEVTKLLDEFPPLWQTATPVSQAAKDLFAAIEPGIPDIAIKGQPPAAGVASTGYNVTEDPDCWWTSPLHCVTPKHAGLPDDLYRCEEPRTLGLTFDDGPNCSHNALYDELNRRNQASGSCAAGRARHSPQTLEQKVTLFYIGSNIAMWPLEAQRGIVDGHEVCLHSWSHPYLTGLTNEEVWAELYYSLRISQAVMGITPTCFRPPYGDIDDRVRYIANSLGVRVMIWNADTHDYEASLLPSEEMGRAQVLDNYAALEESARNGTFDRSGAVVLSHELRNLTMQLAVEALPGLQDAFEHVMPVGVCANITRPYLEDILSPNFGDYAAGNLLPLGLPAGGFMRIADTLVPEADVGQTIRAFTAAHPPNRTRQADVLLNTVFPTTPYAANGNMTLPPPGPEPPLGSALLRTAIILGTGAGVLLVTLLVVVRILLRNRKPKPSSKTEVAGTAPAAAASATSVAGETDAGSEPYKVHLGDATPMSEASGTLRR</sequence>
<evidence type="ECO:0000256" key="4">
    <source>
        <dbReference type="ARBA" id="ARBA00023024"/>
    </source>
</evidence>
<dbReference type="PANTHER" id="PTHR10587">
    <property type="entry name" value="GLYCOSYL TRANSFERASE-RELATED"/>
    <property type="match status" value="1"/>
</dbReference>
<keyword evidence="3" id="KW-0325">Glycoprotein</keyword>
<feature type="transmembrane region" description="Helical" evidence="12">
    <location>
        <begin position="469"/>
        <end position="491"/>
    </location>
</feature>
<accession>A0A316Z903</accession>
<keyword evidence="15" id="KW-0378">Hydrolase</keyword>
<dbReference type="GO" id="GO:0000272">
    <property type="term" value="P:polysaccharide catabolic process"/>
    <property type="evidence" value="ECO:0007669"/>
    <property type="project" value="UniProtKB-KW"/>
</dbReference>
<dbReference type="InterPro" id="IPR002509">
    <property type="entry name" value="NODB_dom"/>
</dbReference>
<dbReference type="GO" id="GO:0009272">
    <property type="term" value="P:fungal-type cell wall biogenesis"/>
    <property type="evidence" value="ECO:0007669"/>
    <property type="project" value="UniProtKB-ARBA"/>
</dbReference>
<keyword evidence="5" id="KW-0119">Carbohydrate metabolism</keyword>
<feature type="domain" description="NodB homology" evidence="14">
    <location>
        <begin position="149"/>
        <end position="365"/>
    </location>
</feature>
<organism evidence="15 16">
    <name type="scientific">Tilletiopsis washingtonensis</name>
    <dbReference type="NCBI Taxonomy" id="58919"/>
    <lineage>
        <taxon>Eukaryota</taxon>
        <taxon>Fungi</taxon>
        <taxon>Dikarya</taxon>
        <taxon>Basidiomycota</taxon>
        <taxon>Ustilaginomycotina</taxon>
        <taxon>Exobasidiomycetes</taxon>
        <taxon>Entylomatales</taxon>
        <taxon>Entylomatales incertae sedis</taxon>
        <taxon>Tilletiopsis</taxon>
    </lineage>
</organism>
<keyword evidence="12" id="KW-0472">Membrane</keyword>
<dbReference type="PANTHER" id="PTHR10587:SF98">
    <property type="entry name" value="CHITIN DEACETYLASE"/>
    <property type="match status" value="1"/>
</dbReference>
<dbReference type="InterPro" id="IPR050248">
    <property type="entry name" value="Polysacc_deacetylase_ArnD"/>
</dbReference>
<dbReference type="Pfam" id="PF01522">
    <property type="entry name" value="Polysacc_deac_1"/>
    <property type="match status" value="1"/>
</dbReference>
<dbReference type="GO" id="GO:0004099">
    <property type="term" value="F:chitin deacetylase activity"/>
    <property type="evidence" value="ECO:0007669"/>
    <property type="project" value="UniProtKB-EC"/>
</dbReference>
<dbReference type="GeneID" id="37271830"/>
<feature type="compositionally biased region" description="Low complexity" evidence="11">
    <location>
        <begin position="502"/>
        <end position="522"/>
    </location>
</feature>
<evidence type="ECO:0000256" key="7">
    <source>
        <dbReference type="ARBA" id="ARBA00023288"/>
    </source>
</evidence>
<dbReference type="STRING" id="58919.A0A316Z903"/>
<dbReference type="GO" id="GO:0005886">
    <property type="term" value="C:plasma membrane"/>
    <property type="evidence" value="ECO:0007669"/>
    <property type="project" value="UniProtKB-SubCell"/>
</dbReference>
<comment type="cofactor">
    <cofactor evidence="1">
        <name>Co(2+)</name>
        <dbReference type="ChEBI" id="CHEBI:48828"/>
    </cofactor>
</comment>
<gene>
    <name evidence="15" type="ORF">FA09DRAFT_340081</name>
</gene>
<keyword evidence="16" id="KW-1185">Reference proteome</keyword>
<keyword evidence="8" id="KW-0624">Polysaccharide degradation</keyword>
<keyword evidence="12" id="KW-0812">Transmembrane</keyword>
<keyword evidence="6" id="KW-0170">Cobalt</keyword>
<dbReference type="GO" id="GO:0006032">
    <property type="term" value="P:chitin catabolic process"/>
    <property type="evidence" value="ECO:0007669"/>
    <property type="project" value="UniProtKB-KW"/>
</dbReference>
<dbReference type="AlphaFoldDB" id="A0A316Z903"/>
<name>A0A316Z903_9BASI</name>
<evidence type="ECO:0000313" key="15">
    <source>
        <dbReference type="EMBL" id="PWN96725.1"/>
    </source>
</evidence>
<evidence type="ECO:0000256" key="11">
    <source>
        <dbReference type="SAM" id="MobiDB-lite"/>
    </source>
</evidence>
<evidence type="ECO:0000256" key="1">
    <source>
        <dbReference type="ARBA" id="ARBA00001941"/>
    </source>
</evidence>
<dbReference type="EMBL" id="KZ819298">
    <property type="protein sequence ID" value="PWN96725.1"/>
    <property type="molecule type" value="Genomic_DNA"/>
</dbReference>
<evidence type="ECO:0000256" key="5">
    <source>
        <dbReference type="ARBA" id="ARBA00023277"/>
    </source>
</evidence>
<keyword evidence="3" id="KW-0336">GPI-anchor</keyword>
<dbReference type="Gene3D" id="3.20.20.370">
    <property type="entry name" value="Glycoside hydrolase/deacetylase"/>
    <property type="match status" value="1"/>
</dbReference>
<feature type="region of interest" description="Disordered" evidence="11">
    <location>
        <begin position="496"/>
        <end position="548"/>
    </location>
</feature>
<dbReference type="OrthoDB" id="407355at2759"/>
<evidence type="ECO:0000256" key="13">
    <source>
        <dbReference type="SAM" id="SignalP"/>
    </source>
</evidence>
<evidence type="ECO:0000256" key="9">
    <source>
        <dbReference type="ARBA" id="ARBA00024056"/>
    </source>
</evidence>
<evidence type="ECO:0000256" key="12">
    <source>
        <dbReference type="SAM" id="Phobius"/>
    </source>
</evidence>
<feature type="chain" id="PRO_5016240886" description="chitin deacetylase" evidence="13">
    <location>
        <begin position="21"/>
        <end position="548"/>
    </location>
</feature>
<dbReference type="Proteomes" id="UP000245946">
    <property type="component" value="Unassembled WGS sequence"/>
</dbReference>
<evidence type="ECO:0000259" key="14">
    <source>
        <dbReference type="PROSITE" id="PS51677"/>
    </source>
</evidence>
<evidence type="ECO:0000256" key="10">
    <source>
        <dbReference type="ARBA" id="ARBA00048494"/>
    </source>
</evidence>
<dbReference type="PROSITE" id="PS51677">
    <property type="entry name" value="NODB"/>
    <property type="match status" value="1"/>
</dbReference>
<evidence type="ECO:0000256" key="3">
    <source>
        <dbReference type="ARBA" id="ARBA00022622"/>
    </source>
</evidence>
<protein>
    <recommendedName>
        <fullName evidence="9">chitin deacetylase</fullName>
        <ecNumber evidence="9">3.5.1.41</ecNumber>
    </recommendedName>
</protein>
<keyword evidence="4" id="KW-0146">Chitin degradation</keyword>
<feature type="signal peptide" evidence="13">
    <location>
        <begin position="1"/>
        <end position="20"/>
    </location>
</feature>
<comment type="subcellular location">
    <subcellularLocation>
        <location evidence="2">Cell membrane</location>
        <topology evidence="2">Lipid-anchor</topology>
        <topology evidence="2">GPI-anchor</topology>
    </subcellularLocation>
</comment>
<dbReference type="EC" id="3.5.1.41" evidence="9"/>
<evidence type="ECO:0000256" key="8">
    <source>
        <dbReference type="ARBA" id="ARBA00023326"/>
    </source>
</evidence>
<keyword evidence="12" id="KW-1133">Transmembrane helix</keyword>
<proteinExistence type="predicted"/>
<evidence type="ECO:0000256" key="2">
    <source>
        <dbReference type="ARBA" id="ARBA00004609"/>
    </source>
</evidence>